<gene>
    <name evidence="3" type="ORF">DARMORV10_C05P01080.1</name>
</gene>
<dbReference type="AlphaFoldDB" id="A0A816KNY8"/>
<organism evidence="3">
    <name type="scientific">Brassica napus</name>
    <name type="common">Rape</name>
    <dbReference type="NCBI Taxonomy" id="3708"/>
    <lineage>
        <taxon>Eukaryota</taxon>
        <taxon>Viridiplantae</taxon>
        <taxon>Streptophyta</taxon>
        <taxon>Embryophyta</taxon>
        <taxon>Tracheophyta</taxon>
        <taxon>Spermatophyta</taxon>
        <taxon>Magnoliopsida</taxon>
        <taxon>eudicotyledons</taxon>
        <taxon>Gunneridae</taxon>
        <taxon>Pentapetalae</taxon>
        <taxon>rosids</taxon>
        <taxon>malvids</taxon>
        <taxon>Brassicales</taxon>
        <taxon>Brassicaceae</taxon>
        <taxon>Brassiceae</taxon>
        <taxon>Brassica</taxon>
    </lineage>
</organism>
<evidence type="ECO:0000313" key="3">
    <source>
        <dbReference type="EMBL" id="CAF1923461.1"/>
    </source>
</evidence>
<dbReference type="Proteomes" id="UP001295469">
    <property type="component" value="Chromosome C05"/>
</dbReference>
<feature type="region of interest" description="Disordered" evidence="1">
    <location>
        <begin position="1"/>
        <end position="93"/>
    </location>
</feature>
<dbReference type="InterPro" id="IPR001810">
    <property type="entry name" value="F-box_dom"/>
</dbReference>
<feature type="compositionally biased region" description="Gly residues" evidence="1">
    <location>
        <begin position="15"/>
        <end position="27"/>
    </location>
</feature>
<feature type="compositionally biased region" description="Basic and acidic residues" evidence="1">
    <location>
        <begin position="35"/>
        <end position="74"/>
    </location>
</feature>
<protein>
    <submittedName>
        <fullName evidence="3">(rape) hypothetical protein</fullName>
    </submittedName>
</protein>
<feature type="domain" description="F-box" evidence="2">
    <location>
        <begin position="117"/>
        <end position="163"/>
    </location>
</feature>
<name>A0A816KNY8_BRANA</name>
<dbReference type="Pfam" id="PF12937">
    <property type="entry name" value="F-box-like"/>
    <property type="match status" value="1"/>
</dbReference>
<dbReference type="InterPro" id="IPR036047">
    <property type="entry name" value="F-box-like_dom_sf"/>
</dbReference>
<reference evidence="3" key="1">
    <citation type="submission" date="2021-01" db="EMBL/GenBank/DDBJ databases">
        <authorList>
            <consortium name="Genoscope - CEA"/>
            <person name="William W."/>
        </authorList>
    </citation>
    <scope>NUCLEOTIDE SEQUENCE</scope>
</reference>
<accession>A0A816KNY8</accession>
<sequence>MWRCGVECEGRRDGGGGGSLGGDGGGARSVVSVQRENKSESTKINRGRERRKEEKMRKTNLLERGREHTNRDQIGRISTSRSTTSSNSQSETGSKLHKLVKISLYTVAQQKDRNIRYMVQLSLPDDVFVDCLVQLSRLDLVAIAKVSRRHQYIAVSRKLWTMRYQMDSVEAYVVPSCAHECGSERSIGKLDRGLEEEDICVWRVLG</sequence>
<feature type="compositionally biased region" description="Basic and acidic residues" evidence="1">
    <location>
        <begin position="1"/>
        <end position="14"/>
    </location>
</feature>
<evidence type="ECO:0000256" key="1">
    <source>
        <dbReference type="SAM" id="MobiDB-lite"/>
    </source>
</evidence>
<proteinExistence type="predicted"/>
<dbReference type="SUPFAM" id="SSF81383">
    <property type="entry name" value="F-box domain"/>
    <property type="match status" value="1"/>
</dbReference>
<dbReference type="EMBL" id="HG994369">
    <property type="protein sequence ID" value="CAF1923461.1"/>
    <property type="molecule type" value="Genomic_DNA"/>
</dbReference>
<dbReference type="PROSITE" id="PS50181">
    <property type="entry name" value="FBOX"/>
    <property type="match status" value="1"/>
</dbReference>
<evidence type="ECO:0000259" key="2">
    <source>
        <dbReference type="PROSITE" id="PS50181"/>
    </source>
</evidence>
<feature type="compositionally biased region" description="Low complexity" evidence="1">
    <location>
        <begin position="78"/>
        <end position="93"/>
    </location>
</feature>